<reference evidence="2" key="2">
    <citation type="submission" date="2020-07" db="EMBL/GenBank/DDBJ databases">
        <authorList>
            <person name="Vera ALvarez R."/>
            <person name="Arias-Moreno D.M."/>
            <person name="Jimenez-Jacinto V."/>
            <person name="Jimenez-Bremont J.F."/>
            <person name="Swaminathan K."/>
            <person name="Moose S.P."/>
            <person name="Guerrero-Gonzalez M.L."/>
            <person name="Marino-Ramirez L."/>
            <person name="Landsman D."/>
            <person name="Rodriguez-Kessler M."/>
            <person name="Delgado-Sanchez P."/>
        </authorList>
    </citation>
    <scope>NUCLEOTIDE SEQUENCE</scope>
    <source>
        <tissue evidence="2">Cladode</tissue>
    </source>
</reference>
<sequence>MDGGGVEHLVALGSPEIGVEYGEAQVMLLLGCVLLSVLRLEQREVVIGVQEEVVEVLAGADDLPDNEVRRAFAVGDGGGEREEEEERESKKERGSHCRNVWWTGDEQK</sequence>
<evidence type="ECO:0000256" key="1">
    <source>
        <dbReference type="SAM" id="MobiDB-lite"/>
    </source>
</evidence>
<protein>
    <submittedName>
        <fullName evidence="2">Uncharacterized protein</fullName>
    </submittedName>
</protein>
<evidence type="ECO:0000313" key="2">
    <source>
        <dbReference type="EMBL" id="MBA4636882.1"/>
    </source>
</evidence>
<dbReference type="AlphaFoldDB" id="A0A7C9D9D9"/>
<dbReference type="EMBL" id="GISG01102070">
    <property type="protein sequence ID" value="MBA4636882.1"/>
    <property type="molecule type" value="Transcribed_RNA"/>
</dbReference>
<name>A0A7C9D9D9_OPUST</name>
<accession>A0A7C9D9D9</accession>
<reference evidence="2" key="1">
    <citation type="journal article" date="2013" name="J. Plant Res.">
        <title>Effect of fungi and light on seed germination of three Opuntia species from semiarid lands of central Mexico.</title>
        <authorList>
            <person name="Delgado-Sanchez P."/>
            <person name="Jimenez-Bremont J.F."/>
            <person name="Guerrero-Gonzalez Mde L."/>
            <person name="Flores J."/>
        </authorList>
    </citation>
    <scope>NUCLEOTIDE SEQUENCE</scope>
    <source>
        <tissue evidence="2">Cladode</tissue>
    </source>
</reference>
<feature type="region of interest" description="Disordered" evidence="1">
    <location>
        <begin position="74"/>
        <end position="108"/>
    </location>
</feature>
<proteinExistence type="predicted"/>
<organism evidence="2">
    <name type="scientific">Opuntia streptacantha</name>
    <name type="common">Prickly pear cactus</name>
    <name type="synonym">Opuntia cardona</name>
    <dbReference type="NCBI Taxonomy" id="393608"/>
    <lineage>
        <taxon>Eukaryota</taxon>
        <taxon>Viridiplantae</taxon>
        <taxon>Streptophyta</taxon>
        <taxon>Embryophyta</taxon>
        <taxon>Tracheophyta</taxon>
        <taxon>Spermatophyta</taxon>
        <taxon>Magnoliopsida</taxon>
        <taxon>eudicotyledons</taxon>
        <taxon>Gunneridae</taxon>
        <taxon>Pentapetalae</taxon>
        <taxon>Caryophyllales</taxon>
        <taxon>Cactineae</taxon>
        <taxon>Cactaceae</taxon>
        <taxon>Opuntioideae</taxon>
        <taxon>Opuntia</taxon>
    </lineage>
</organism>